<evidence type="ECO:0000313" key="1">
    <source>
        <dbReference type="EMBL" id="KAK1443559.1"/>
    </source>
</evidence>
<accession>A0AAD8LMG7</accession>
<sequence>MLLTGVLRQCLPYISHNIQNIVFQANKALLNSIPSHVHEGSERKFLPSNLLPTTPETFSISPLTFILAQPTNTREPILVRRHRGGKVKNKLRNIEKRKKREQGVMSISADVKFPK</sequence>
<proteinExistence type="predicted"/>
<evidence type="ECO:0000313" key="2">
    <source>
        <dbReference type="Proteomes" id="UP001230268"/>
    </source>
</evidence>
<gene>
    <name evidence="1" type="ORF">BgAZ_204350</name>
</gene>
<reference evidence="1" key="1">
    <citation type="submission" date="2023-08" db="EMBL/GenBank/DDBJ databases">
        <title>Draft sequence of the Babesia gibsoni genome.</title>
        <authorList>
            <person name="Yamagishi J.Y."/>
            <person name="Xuan X.X."/>
        </authorList>
    </citation>
    <scope>NUCLEOTIDE SEQUENCE</scope>
    <source>
        <strain evidence="1">Azabu</strain>
    </source>
</reference>
<name>A0AAD8LMG7_BABGI</name>
<comment type="caution">
    <text evidence="1">The sequence shown here is derived from an EMBL/GenBank/DDBJ whole genome shotgun (WGS) entry which is preliminary data.</text>
</comment>
<keyword evidence="2" id="KW-1185">Reference proteome</keyword>
<dbReference type="Proteomes" id="UP001230268">
    <property type="component" value="Unassembled WGS sequence"/>
</dbReference>
<protein>
    <submittedName>
        <fullName evidence="1">Uncharacterized protein</fullName>
    </submittedName>
</protein>
<dbReference type="EMBL" id="JAVEPI010000002">
    <property type="protein sequence ID" value="KAK1443559.1"/>
    <property type="molecule type" value="Genomic_DNA"/>
</dbReference>
<organism evidence="1 2">
    <name type="scientific">Babesia gibsoni</name>
    <dbReference type="NCBI Taxonomy" id="33632"/>
    <lineage>
        <taxon>Eukaryota</taxon>
        <taxon>Sar</taxon>
        <taxon>Alveolata</taxon>
        <taxon>Apicomplexa</taxon>
        <taxon>Aconoidasida</taxon>
        <taxon>Piroplasmida</taxon>
        <taxon>Babesiidae</taxon>
        <taxon>Babesia</taxon>
    </lineage>
</organism>
<dbReference type="AlphaFoldDB" id="A0AAD8LMG7"/>